<keyword evidence="2" id="KW-1185">Reference proteome</keyword>
<accession>A0A1E7KZ70</accession>
<protein>
    <submittedName>
        <fullName evidence="1">Uncharacterized protein</fullName>
    </submittedName>
</protein>
<reference evidence="1 2" key="1">
    <citation type="journal article" date="2016" name="Front. Microbiol.">
        <title>Comparative Genomics Analysis of Streptomyces Species Reveals Their Adaptation to the Marine Environment and Their Diversity at the Genomic Level.</title>
        <authorList>
            <person name="Tian X."/>
            <person name="Zhang Z."/>
            <person name="Yang T."/>
            <person name="Chen M."/>
            <person name="Li J."/>
            <person name="Chen F."/>
            <person name="Yang J."/>
            <person name="Li W."/>
            <person name="Zhang B."/>
            <person name="Zhang Z."/>
            <person name="Wu J."/>
            <person name="Zhang C."/>
            <person name="Long L."/>
            <person name="Xiao J."/>
        </authorList>
    </citation>
    <scope>NUCLEOTIDE SEQUENCE [LARGE SCALE GENOMIC DNA]</scope>
    <source>
        <strain evidence="1 2">SCSIO 10429</strain>
    </source>
</reference>
<dbReference type="RefSeq" id="WP_070018672.1">
    <property type="nucleotide sequence ID" value="NZ_LJGW01000377.1"/>
</dbReference>
<dbReference type="AlphaFoldDB" id="A0A1E7KZ70"/>
<dbReference type="EMBL" id="LJGW01000377">
    <property type="protein sequence ID" value="OEV09205.1"/>
    <property type="molecule type" value="Genomic_DNA"/>
</dbReference>
<organism evidence="1 2">
    <name type="scientific">Streptomyces nanshensis</name>
    <dbReference type="NCBI Taxonomy" id="518642"/>
    <lineage>
        <taxon>Bacteria</taxon>
        <taxon>Bacillati</taxon>
        <taxon>Actinomycetota</taxon>
        <taxon>Actinomycetes</taxon>
        <taxon>Kitasatosporales</taxon>
        <taxon>Streptomycetaceae</taxon>
        <taxon>Streptomyces</taxon>
    </lineage>
</organism>
<evidence type="ECO:0000313" key="1">
    <source>
        <dbReference type="EMBL" id="OEV09205.1"/>
    </source>
</evidence>
<dbReference type="Proteomes" id="UP000176005">
    <property type="component" value="Unassembled WGS sequence"/>
</dbReference>
<name>A0A1E7KZ70_9ACTN</name>
<proteinExistence type="predicted"/>
<comment type="caution">
    <text evidence="1">The sequence shown here is derived from an EMBL/GenBank/DDBJ whole genome shotgun (WGS) entry which is preliminary data.</text>
</comment>
<gene>
    <name evidence="1" type="ORF">AN218_22265</name>
</gene>
<sequence length="235" mass="26986">MRPTSPVIDWYSNKAYQCPRCRHDTVADPSSWEVHTCCNCATRFARFPRLQRFLRHVGVTCEVCTERCPVTVDGEPFGFLRRRHSGVGMYAPHPVEAWLHDTDELPDHRDGVRYRNTRPTRAEAMAVLAWWRSMFGPVEDDLSPVLAVVVDDEFFRYGPDTTDEQHDGFHKETLEVYGVGILRPYLPPHRRRGWFYADSGTFTWGLIAPAGLEGLYTRNWTGQLPEALAAHAPRI</sequence>
<evidence type="ECO:0000313" key="2">
    <source>
        <dbReference type="Proteomes" id="UP000176005"/>
    </source>
</evidence>
<dbReference type="PATRIC" id="fig|518642.10.peg.4688"/>